<evidence type="ECO:0000313" key="1">
    <source>
        <dbReference type="EMBL" id="KAA9159321.1"/>
    </source>
</evidence>
<gene>
    <name evidence="1" type="ORF">FPZ12_020685</name>
</gene>
<evidence type="ECO:0000313" key="2">
    <source>
        <dbReference type="Proteomes" id="UP000319769"/>
    </source>
</evidence>
<organism evidence="1 2">
    <name type="scientific">Amycolatopsis acidicola</name>
    <dbReference type="NCBI Taxonomy" id="2596893"/>
    <lineage>
        <taxon>Bacteria</taxon>
        <taxon>Bacillati</taxon>
        <taxon>Actinomycetota</taxon>
        <taxon>Actinomycetes</taxon>
        <taxon>Pseudonocardiales</taxon>
        <taxon>Pseudonocardiaceae</taxon>
        <taxon>Amycolatopsis</taxon>
    </lineage>
</organism>
<sequence>MLALLPDAEPLLSRVRQAAPGFVRSLPAHVSLLYPGPPPSAAEDVRVELPAHVDLAEPLRGESGFSGVAVPELDPAAAVLRARFPDLVPYGGRFGEAPRAHLTLVMGADSTTLDTVGTILADALPLRSRVAGPLFVQRTDDGWRPA</sequence>
<name>A0A5N0V3E2_9PSEU</name>
<dbReference type="AlphaFoldDB" id="A0A5N0V3E2"/>
<dbReference type="OrthoDB" id="2082235at2"/>
<keyword evidence="1" id="KW-0436">Ligase</keyword>
<dbReference type="GO" id="GO:0016874">
    <property type="term" value="F:ligase activity"/>
    <property type="evidence" value="ECO:0007669"/>
    <property type="project" value="UniProtKB-KW"/>
</dbReference>
<keyword evidence="2" id="KW-1185">Reference proteome</keyword>
<accession>A0A5N0V3E2</accession>
<reference evidence="1" key="1">
    <citation type="submission" date="2019-09" db="EMBL/GenBank/DDBJ databases">
        <authorList>
            <person name="Teo W.F.A."/>
            <person name="Duangmal K."/>
        </authorList>
    </citation>
    <scope>NUCLEOTIDE SEQUENCE [LARGE SCALE GENOMIC DNA]</scope>
    <source>
        <strain evidence="1">K81G1</strain>
    </source>
</reference>
<dbReference type="EMBL" id="VMNW02000030">
    <property type="protein sequence ID" value="KAA9159321.1"/>
    <property type="molecule type" value="Genomic_DNA"/>
</dbReference>
<comment type="caution">
    <text evidence="1">The sequence shown here is derived from an EMBL/GenBank/DDBJ whole genome shotgun (WGS) entry which is preliminary data.</text>
</comment>
<protein>
    <submittedName>
        <fullName evidence="1">2'-5' RNA ligase family protein</fullName>
    </submittedName>
</protein>
<dbReference type="Proteomes" id="UP000319769">
    <property type="component" value="Unassembled WGS sequence"/>
</dbReference>
<proteinExistence type="predicted"/>
<dbReference type="RefSeq" id="WP_144747540.1">
    <property type="nucleotide sequence ID" value="NZ_VMNW02000030.1"/>
</dbReference>